<evidence type="ECO:0000313" key="2">
    <source>
        <dbReference type="EMBL" id="GAQ89754.1"/>
    </source>
</evidence>
<dbReference type="AlphaFoldDB" id="A0A0U9HT35"/>
<gene>
    <name evidence="2" type="ORF">KFL_005580060</name>
</gene>
<proteinExistence type="predicted"/>
<accession>A0A0U9HT35</accession>
<reference evidence="2 3" key="1">
    <citation type="journal article" date="2014" name="Nat. Commun.">
        <title>Klebsormidium flaccidum genome reveals primary factors for plant terrestrial adaptation.</title>
        <authorList>
            <person name="Hori K."/>
            <person name="Maruyama F."/>
            <person name="Fujisawa T."/>
            <person name="Togashi T."/>
            <person name="Yamamoto N."/>
            <person name="Seo M."/>
            <person name="Sato S."/>
            <person name="Yamada T."/>
            <person name="Mori H."/>
            <person name="Tajima N."/>
            <person name="Moriyama T."/>
            <person name="Ikeuchi M."/>
            <person name="Watanabe M."/>
            <person name="Wada H."/>
            <person name="Kobayashi K."/>
            <person name="Saito M."/>
            <person name="Masuda T."/>
            <person name="Sasaki-Sekimoto Y."/>
            <person name="Mashiguchi K."/>
            <person name="Awai K."/>
            <person name="Shimojima M."/>
            <person name="Masuda S."/>
            <person name="Iwai M."/>
            <person name="Nobusawa T."/>
            <person name="Narise T."/>
            <person name="Kondo S."/>
            <person name="Saito H."/>
            <person name="Sato R."/>
            <person name="Murakawa M."/>
            <person name="Ihara Y."/>
            <person name="Oshima-Yamada Y."/>
            <person name="Ohtaka K."/>
            <person name="Satoh M."/>
            <person name="Sonobe K."/>
            <person name="Ishii M."/>
            <person name="Ohtani R."/>
            <person name="Kanamori-Sato M."/>
            <person name="Honoki R."/>
            <person name="Miyazaki D."/>
            <person name="Mochizuki H."/>
            <person name="Umetsu J."/>
            <person name="Higashi K."/>
            <person name="Shibata D."/>
            <person name="Kamiya Y."/>
            <person name="Sato N."/>
            <person name="Nakamura Y."/>
            <person name="Tabata S."/>
            <person name="Ida S."/>
            <person name="Kurokawa K."/>
            <person name="Ohta H."/>
        </authorList>
    </citation>
    <scope>NUCLEOTIDE SEQUENCE [LARGE SCALE GENOMIC DNA]</scope>
    <source>
        <strain evidence="2 3">NIES-2285</strain>
    </source>
</reference>
<dbReference type="Proteomes" id="UP000054558">
    <property type="component" value="Unassembled WGS sequence"/>
</dbReference>
<sequence length="239" mass="26691">MDRVGKDGSYDTWHTTRNPHGQANLKNIATRMRRQGVKHGRVRAFSSYSPFPPRGSSTSPALQPKEWHTDLLIDNFRPVKRPSGVRGIPQVPRRTWGAFVLRPKPTNASFDKGKCGFARAHSKCCHVSLVSGKARGKCKGRKNRERGDGAFFDADWVVPVRAGRRPGPEDDVGEDEDEVSGDVGDVSEGEGSARPERNRCEALGKTCRDVWSEVGRKLRIRRRLGVRDQEESIFGHCFG</sequence>
<name>A0A0U9HT35_KLENI</name>
<feature type="region of interest" description="Disordered" evidence="1">
    <location>
        <begin position="1"/>
        <end position="21"/>
    </location>
</feature>
<keyword evidence="3" id="KW-1185">Reference proteome</keyword>
<feature type="region of interest" description="Disordered" evidence="1">
    <location>
        <begin position="162"/>
        <end position="197"/>
    </location>
</feature>
<feature type="compositionally biased region" description="Acidic residues" evidence="1">
    <location>
        <begin position="169"/>
        <end position="188"/>
    </location>
</feature>
<protein>
    <submittedName>
        <fullName evidence="2">Uncharacterized protein</fullName>
    </submittedName>
</protein>
<evidence type="ECO:0000256" key="1">
    <source>
        <dbReference type="SAM" id="MobiDB-lite"/>
    </source>
</evidence>
<feature type="compositionally biased region" description="Polar residues" evidence="1">
    <location>
        <begin position="12"/>
        <end position="21"/>
    </location>
</feature>
<feature type="region of interest" description="Disordered" evidence="1">
    <location>
        <begin position="45"/>
        <end position="64"/>
    </location>
</feature>
<evidence type="ECO:0000313" key="3">
    <source>
        <dbReference type="Proteomes" id="UP000054558"/>
    </source>
</evidence>
<dbReference type="EMBL" id="DF237507">
    <property type="protein sequence ID" value="GAQ89754.1"/>
    <property type="molecule type" value="Genomic_DNA"/>
</dbReference>
<organism evidence="2 3">
    <name type="scientific">Klebsormidium nitens</name>
    <name type="common">Green alga</name>
    <name type="synonym">Ulothrix nitens</name>
    <dbReference type="NCBI Taxonomy" id="105231"/>
    <lineage>
        <taxon>Eukaryota</taxon>
        <taxon>Viridiplantae</taxon>
        <taxon>Streptophyta</taxon>
        <taxon>Klebsormidiophyceae</taxon>
        <taxon>Klebsormidiales</taxon>
        <taxon>Klebsormidiaceae</taxon>
        <taxon>Klebsormidium</taxon>
    </lineage>
</organism>